<feature type="domain" description="HTH marR-type" evidence="1">
    <location>
        <begin position="1"/>
        <end position="154"/>
    </location>
</feature>
<evidence type="ECO:0000259" key="1">
    <source>
        <dbReference type="PROSITE" id="PS50995"/>
    </source>
</evidence>
<dbReference type="InterPro" id="IPR036388">
    <property type="entry name" value="WH-like_DNA-bd_sf"/>
</dbReference>
<keyword evidence="2" id="KW-0238">DNA-binding</keyword>
<dbReference type="Proteomes" id="UP000550714">
    <property type="component" value="Unassembled WGS sequence"/>
</dbReference>
<dbReference type="InterPro" id="IPR039422">
    <property type="entry name" value="MarR/SlyA-like"/>
</dbReference>
<dbReference type="GO" id="GO:0003700">
    <property type="term" value="F:DNA-binding transcription factor activity"/>
    <property type="evidence" value="ECO:0007669"/>
    <property type="project" value="InterPro"/>
</dbReference>
<dbReference type="SUPFAM" id="SSF46785">
    <property type="entry name" value="Winged helix' DNA-binding domain"/>
    <property type="match status" value="1"/>
</dbReference>
<dbReference type="Pfam" id="PF12802">
    <property type="entry name" value="MarR_2"/>
    <property type="match status" value="1"/>
</dbReference>
<gene>
    <name evidence="2" type="ORF">FHS23_000438</name>
</gene>
<sequence length="161" mass="17665">MAVDAADPGDTRWLTETEMTAWRPYMVSTLRLRQRLHRELVEAHDVSLIDYEVLAALSATSTGSMRMSELAALLGSTKSRLSHQIGRMESAGYIRRGKDPEDKRGVTAELTDNGVAVLRAAAPTHVAGVRAHMVDLLTDHEQAALGSAFTRVLSHLEDLDE</sequence>
<accession>A0A839RWD0</accession>
<evidence type="ECO:0000313" key="2">
    <source>
        <dbReference type="EMBL" id="MBB3049443.1"/>
    </source>
</evidence>
<dbReference type="Gene3D" id="1.10.10.10">
    <property type="entry name" value="Winged helix-like DNA-binding domain superfamily/Winged helix DNA-binding domain"/>
    <property type="match status" value="1"/>
</dbReference>
<dbReference type="AlphaFoldDB" id="A0A839RWD0"/>
<dbReference type="PANTHER" id="PTHR33164">
    <property type="entry name" value="TRANSCRIPTIONAL REGULATOR, MARR FAMILY"/>
    <property type="match status" value="1"/>
</dbReference>
<keyword evidence="3" id="KW-1185">Reference proteome</keyword>
<dbReference type="PANTHER" id="PTHR33164:SF99">
    <property type="entry name" value="MARR FAMILY REGULATORY PROTEIN"/>
    <property type="match status" value="1"/>
</dbReference>
<protein>
    <submittedName>
        <fullName evidence="2">DNA-binding MarR family transcriptional regulator</fullName>
    </submittedName>
</protein>
<dbReference type="RefSeq" id="WP_183646949.1">
    <property type="nucleotide sequence ID" value="NZ_JACHWU010000001.1"/>
</dbReference>
<dbReference type="EMBL" id="JACHWU010000001">
    <property type="protein sequence ID" value="MBB3049443.1"/>
    <property type="molecule type" value="Genomic_DNA"/>
</dbReference>
<dbReference type="SMART" id="SM00347">
    <property type="entry name" value="HTH_MARR"/>
    <property type="match status" value="1"/>
</dbReference>
<reference evidence="2 3" key="1">
    <citation type="submission" date="2020-08" db="EMBL/GenBank/DDBJ databases">
        <title>Genomic Encyclopedia of Type Strains, Phase III (KMG-III): the genomes of soil and plant-associated and newly described type strains.</title>
        <authorList>
            <person name="Whitman W."/>
        </authorList>
    </citation>
    <scope>NUCLEOTIDE SEQUENCE [LARGE SCALE GENOMIC DNA]</scope>
    <source>
        <strain evidence="2 3">CECT 8577</strain>
    </source>
</reference>
<name>A0A839RWD0_9PSEU</name>
<dbReference type="PROSITE" id="PS50995">
    <property type="entry name" value="HTH_MARR_2"/>
    <property type="match status" value="1"/>
</dbReference>
<proteinExistence type="predicted"/>
<comment type="caution">
    <text evidence="2">The sequence shown here is derived from an EMBL/GenBank/DDBJ whole genome shotgun (WGS) entry which is preliminary data.</text>
</comment>
<dbReference type="InterPro" id="IPR000835">
    <property type="entry name" value="HTH_MarR-typ"/>
</dbReference>
<dbReference type="GO" id="GO:0003677">
    <property type="term" value="F:DNA binding"/>
    <property type="evidence" value="ECO:0007669"/>
    <property type="project" value="UniProtKB-KW"/>
</dbReference>
<dbReference type="PRINTS" id="PR00598">
    <property type="entry name" value="HTHMARR"/>
</dbReference>
<organism evidence="2 3">
    <name type="scientific">Prauserella isguenensis</name>
    <dbReference type="NCBI Taxonomy" id="1470180"/>
    <lineage>
        <taxon>Bacteria</taxon>
        <taxon>Bacillati</taxon>
        <taxon>Actinomycetota</taxon>
        <taxon>Actinomycetes</taxon>
        <taxon>Pseudonocardiales</taxon>
        <taxon>Pseudonocardiaceae</taxon>
        <taxon>Prauserella</taxon>
    </lineage>
</organism>
<dbReference type="GO" id="GO:0006950">
    <property type="term" value="P:response to stress"/>
    <property type="evidence" value="ECO:0007669"/>
    <property type="project" value="TreeGrafter"/>
</dbReference>
<dbReference type="InterPro" id="IPR036390">
    <property type="entry name" value="WH_DNA-bd_sf"/>
</dbReference>
<evidence type="ECO:0000313" key="3">
    <source>
        <dbReference type="Proteomes" id="UP000550714"/>
    </source>
</evidence>